<reference evidence="3" key="3">
    <citation type="submission" date="2018-08" db="UniProtKB">
        <authorList>
            <consortium name="EnsemblPlants"/>
        </authorList>
    </citation>
    <scope>IDENTIFICATION</scope>
    <source>
        <strain evidence="3">cv. Bd21</strain>
    </source>
</reference>
<name>A0A2K2DPR2_BRADI</name>
<dbReference type="ExpressionAtlas" id="A0A2K2DPR2">
    <property type="expression patterns" value="baseline and differential"/>
</dbReference>
<evidence type="ECO:0000313" key="4">
    <source>
        <dbReference type="Proteomes" id="UP000008810"/>
    </source>
</evidence>
<keyword evidence="1" id="KW-1133">Transmembrane helix</keyword>
<accession>A0A2K2DPR2</accession>
<dbReference type="AlphaFoldDB" id="A0A2K2DPR2"/>
<dbReference type="RefSeq" id="XP_024310600.1">
    <property type="nucleotide sequence ID" value="XM_024454832.1"/>
</dbReference>
<dbReference type="GeneID" id="104581617"/>
<reference evidence="2 3" key="1">
    <citation type="journal article" date="2010" name="Nature">
        <title>Genome sequencing and analysis of the model grass Brachypodium distachyon.</title>
        <authorList>
            <consortium name="International Brachypodium Initiative"/>
        </authorList>
    </citation>
    <scope>NUCLEOTIDE SEQUENCE [LARGE SCALE GENOMIC DNA]</scope>
    <source>
        <strain evidence="2">Bd21</strain>
        <strain evidence="3">cv. Bd21</strain>
    </source>
</reference>
<dbReference type="Gramene" id="PNT76260">
    <property type="protein sequence ID" value="PNT76260"/>
    <property type="gene ID" value="BRADI_1g46510v3"/>
</dbReference>
<keyword evidence="1" id="KW-0472">Membrane</keyword>
<protein>
    <submittedName>
        <fullName evidence="2 3">Uncharacterized protein</fullName>
    </submittedName>
</protein>
<dbReference type="RefSeq" id="XP_024310591.1">
    <property type="nucleotide sequence ID" value="XM_024454823.1"/>
</dbReference>
<dbReference type="EMBL" id="CM000880">
    <property type="protein sequence ID" value="PNT76262.1"/>
    <property type="molecule type" value="Genomic_DNA"/>
</dbReference>
<dbReference type="OrthoDB" id="10628857at2759"/>
<feature type="transmembrane region" description="Helical" evidence="1">
    <location>
        <begin position="104"/>
        <end position="133"/>
    </location>
</feature>
<dbReference type="RefSeq" id="XP_024310597.1">
    <property type="nucleotide sequence ID" value="XM_024454829.1"/>
</dbReference>
<organism evidence="2">
    <name type="scientific">Brachypodium distachyon</name>
    <name type="common">Purple false brome</name>
    <name type="synonym">Trachynia distachya</name>
    <dbReference type="NCBI Taxonomy" id="15368"/>
    <lineage>
        <taxon>Eukaryota</taxon>
        <taxon>Viridiplantae</taxon>
        <taxon>Streptophyta</taxon>
        <taxon>Embryophyta</taxon>
        <taxon>Tracheophyta</taxon>
        <taxon>Spermatophyta</taxon>
        <taxon>Magnoliopsida</taxon>
        <taxon>Liliopsida</taxon>
        <taxon>Poales</taxon>
        <taxon>Poaceae</taxon>
        <taxon>BOP clade</taxon>
        <taxon>Pooideae</taxon>
        <taxon>Stipodae</taxon>
        <taxon>Brachypodieae</taxon>
        <taxon>Brachypodium</taxon>
    </lineage>
</organism>
<dbReference type="Gramene" id="PNT76262">
    <property type="protein sequence ID" value="PNT76262"/>
    <property type="gene ID" value="BRADI_1g46510v3"/>
</dbReference>
<dbReference type="EMBL" id="CM000880">
    <property type="protein sequence ID" value="PNT76261.1"/>
    <property type="molecule type" value="Genomic_DNA"/>
</dbReference>
<keyword evidence="4" id="KW-1185">Reference proteome</keyword>
<feature type="transmembrane region" description="Helical" evidence="1">
    <location>
        <begin position="153"/>
        <end position="178"/>
    </location>
</feature>
<sequence>MKKKLGWYFRLVVNCSCSIQSPIFPQRFSLLPDSTPPAPAAASVPIPMPSSTRGARRPMAASVSELAVLAFHIADGCARILVPMLCFLGGPASSPRSPALEKAAVALLLVLPMAFIAGVFLAHFAGIILAYLHLAVVPAPAAASSVDPVEARFGVLLFALVSAWLLLISAPFAAFSFLPQLR</sequence>
<dbReference type="Gramene" id="PNT76261">
    <property type="protein sequence ID" value="PNT76261"/>
    <property type="gene ID" value="BRADI_1g46510v3"/>
</dbReference>
<dbReference type="Proteomes" id="UP000008810">
    <property type="component" value="Chromosome 1"/>
</dbReference>
<dbReference type="EnsemblPlants" id="PNT76262">
    <property type="protein sequence ID" value="PNT76262"/>
    <property type="gene ID" value="BRADI_1g46510v3"/>
</dbReference>
<keyword evidence="1" id="KW-0812">Transmembrane</keyword>
<gene>
    <name evidence="3" type="primary">LOC104581617</name>
    <name evidence="2" type="ORF">BRADI_1g46510v3</name>
</gene>
<dbReference type="RefSeq" id="XP_024310589.1">
    <property type="nucleotide sequence ID" value="XM_024454821.1"/>
</dbReference>
<dbReference type="RefSeq" id="XP_024310595.1">
    <property type="nucleotide sequence ID" value="XM_024454827.1"/>
</dbReference>
<proteinExistence type="predicted"/>
<evidence type="ECO:0000256" key="1">
    <source>
        <dbReference type="SAM" id="Phobius"/>
    </source>
</evidence>
<evidence type="ECO:0000313" key="2">
    <source>
        <dbReference type="EMBL" id="PNT76260.1"/>
    </source>
</evidence>
<evidence type="ECO:0000313" key="3">
    <source>
        <dbReference type="EnsemblPlants" id="PNT76260"/>
    </source>
</evidence>
<dbReference type="EnsemblPlants" id="PNT76261">
    <property type="protein sequence ID" value="PNT76261"/>
    <property type="gene ID" value="BRADI_1g46510v3"/>
</dbReference>
<dbReference type="EnsemblPlants" id="PNT76260">
    <property type="protein sequence ID" value="PNT76260"/>
    <property type="gene ID" value="BRADI_1g46510v3"/>
</dbReference>
<dbReference type="RefSeq" id="XP_024310601.1">
    <property type="nucleotide sequence ID" value="XM_024454833.1"/>
</dbReference>
<dbReference type="EMBL" id="CM000880">
    <property type="protein sequence ID" value="PNT76260.1"/>
    <property type="molecule type" value="Genomic_DNA"/>
</dbReference>
<reference evidence="2" key="2">
    <citation type="submission" date="2017-06" db="EMBL/GenBank/DDBJ databases">
        <title>WGS assembly of Brachypodium distachyon.</title>
        <authorList>
            <consortium name="The International Brachypodium Initiative"/>
            <person name="Lucas S."/>
            <person name="Harmon-Smith M."/>
            <person name="Lail K."/>
            <person name="Tice H."/>
            <person name="Grimwood J."/>
            <person name="Bruce D."/>
            <person name="Barry K."/>
            <person name="Shu S."/>
            <person name="Lindquist E."/>
            <person name="Wang M."/>
            <person name="Pitluck S."/>
            <person name="Vogel J.P."/>
            <person name="Garvin D.F."/>
            <person name="Mockler T.C."/>
            <person name="Schmutz J."/>
            <person name="Rokhsar D."/>
            <person name="Bevan M.W."/>
        </authorList>
    </citation>
    <scope>NUCLEOTIDE SEQUENCE</scope>
    <source>
        <strain evidence="2">Bd21</strain>
    </source>
</reference>